<keyword evidence="3" id="KW-1185">Reference proteome</keyword>
<evidence type="ECO:0000259" key="1">
    <source>
        <dbReference type="PROSITE" id="PS51725"/>
    </source>
</evidence>
<dbReference type="AlphaFoldDB" id="A0A6N7ZC69"/>
<comment type="caution">
    <text evidence="2">The sequence shown here is derived from an EMBL/GenBank/DDBJ whole genome shotgun (WGS) entry which is preliminary data.</text>
</comment>
<accession>A0A6N7ZC69</accession>
<evidence type="ECO:0000313" key="2">
    <source>
        <dbReference type="EMBL" id="MTD59382.1"/>
    </source>
</evidence>
<dbReference type="SUPFAM" id="SSF54909">
    <property type="entry name" value="Dimeric alpha+beta barrel"/>
    <property type="match status" value="1"/>
</dbReference>
<dbReference type="Gene3D" id="3.30.70.100">
    <property type="match status" value="1"/>
</dbReference>
<dbReference type="GO" id="GO:0003824">
    <property type="term" value="F:catalytic activity"/>
    <property type="evidence" value="ECO:0007669"/>
    <property type="project" value="TreeGrafter"/>
</dbReference>
<dbReference type="InterPro" id="IPR050744">
    <property type="entry name" value="AI-2_Isomerase_LsrG"/>
</dbReference>
<protein>
    <recommendedName>
        <fullName evidence="1">ABM domain-containing protein</fullName>
    </recommendedName>
</protein>
<dbReference type="EMBL" id="WMBA01000101">
    <property type="protein sequence ID" value="MTD59382.1"/>
    <property type="molecule type" value="Genomic_DNA"/>
</dbReference>
<dbReference type="InterPro" id="IPR011008">
    <property type="entry name" value="Dimeric_a/b-barrel"/>
</dbReference>
<dbReference type="PROSITE" id="PS51725">
    <property type="entry name" value="ABM"/>
    <property type="match status" value="1"/>
</dbReference>
<dbReference type="PANTHER" id="PTHR33336:SF3">
    <property type="entry name" value="ABM DOMAIN-CONTAINING PROTEIN"/>
    <property type="match status" value="1"/>
</dbReference>
<reference evidence="2 3" key="1">
    <citation type="submission" date="2019-11" db="EMBL/GenBank/DDBJ databases">
        <title>Draft genome of Amycolatopsis RM579.</title>
        <authorList>
            <person name="Duangmal K."/>
            <person name="Mingma R."/>
        </authorList>
    </citation>
    <scope>NUCLEOTIDE SEQUENCE [LARGE SCALE GENOMIC DNA]</scope>
    <source>
        <strain evidence="2 3">RM579</strain>
    </source>
</reference>
<dbReference type="Proteomes" id="UP000440096">
    <property type="component" value="Unassembled WGS sequence"/>
</dbReference>
<gene>
    <name evidence="2" type="ORF">GKO32_36175</name>
</gene>
<sequence length="101" mass="11389">MINVIAALSVREGQTAAFESAVAKARPEMLADRGCLRYDLQRSSERESDYVLLEAYDSSEAIRRHRELRAYREFGEVVGSLLTAEPVIWVLEPVGDQCEPM</sequence>
<proteinExistence type="predicted"/>
<dbReference type="Pfam" id="PF03992">
    <property type="entry name" value="ABM"/>
    <property type="match status" value="1"/>
</dbReference>
<name>A0A6N7ZC69_9PSEU</name>
<dbReference type="InterPro" id="IPR007138">
    <property type="entry name" value="ABM_dom"/>
</dbReference>
<dbReference type="OrthoDB" id="9798157at2"/>
<evidence type="ECO:0000313" key="3">
    <source>
        <dbReference type="Proteomes" id="UP000440096"/>
    </source>
</evidence>
<feature type="domain" description="ABM" evidence="1">
    <location>
        <begin position="2"/>
        <end position="91"/>
    </location>
</feature>
<dbReference type="RefSeq" id="WP_154761424.1">
    <property type="nucleotide sequence ID" value="NZ_WMBA01000101.1"/>
</dbReference>
<organism evidence="2 3">
    <name type="scientific">Amycolatopsis pithecellobii</name>
    <dbReference type="NCBI Taxonomy" id="664692"/>
    <lineage>
        <taxon>Bacteria</taxon>
        <taxon>Bacillati</taxon>
        <taxon>Actinomycetota</taxon>
        <taxon>Actinomycetes</taxon>
        <taxon>Pseudonocardiales</taxon>
        <taxon>Pseudonocardiaceae</taxon>
        <taxon>Amycolatopsis</taxon>
    </lineage>
</organism>
<dbReference type="PANTHER" id="PTHR33336">
    <property type="entry name" value="QUINOL MONOOXYGENASE YGIN-RELATED"/>
    <property type="match status" value="1"/>
</dbReference>